<keyword evidence="1" id="KW-0812">Transmembrane</keyword>
<dbReference type="GeneID" id="95374791"/>
<dbReference type="RefSeq" id="WP_241688817.1">
    <property type="nucleotide sequence ID" value="NZ_CP026520.1"/>
</dbReference>
<keyword evidence="1" id="KW-1133">Transmembrane helix</keyword>
<proteinExistence type="predicted"/>
<organism evidence="2 3">
    <name type="scientific">Paenibacillus chitinolyticus</name>
    <dbReference type="NCBI Taxonomy" id="79263"/>
    <lineage>
        <taxon>Bacteria</taxon>
        <taxon>Bacillati</taxon>
        <taxon>Bacillota</taxon>
        <taxon>Bacilli</taxon>
        <taxon>Bacillales</taxon>
        <taxon>Paenibacillaceae</taxon>
        <taxon>Paenibacillus</taxon>
    </lineage>
</organism>
<feature type="transmembrane region" description="Helical" evidence="1">
    <location>
        <begin position="12"/>
        <end position="32"/>
    </location>
</feature>
<gene>
    <name evidence="2" type="ORF">M5X16_25470</name>
</gene>
<keyword evidence="1" id="KW-0472">Membrane</keyword>
<accession>A0ABT4FKR6</accession>
<protein>
    <submittedName>
        <fullName evidence="2">Uncharacterized protein</fullName>
    </submittedName>
</protein>
<sequence>MTRGKIIYRMTELLFLAGLIYLIRGYMSVYLVRSVGLSDWQAAQVVWIILLVCLLVCAAIGILQGLQAYLKKKGKF</sequence>
<name>A0ABT4FKR6_9BACL</name>
<feature type="transmembrane region" description="Helical" evidence="1">
    <location>
        <begin position="44"/>
        <end position="66"/>
    </location>
</feature>
<dbReference type="Proteomes" id="UP001527202">
    <property type="component" value="Unassembled WGS sequence"/>
</dbReference>
<evidence type="ECO:0000313" key="2">
    <source>
        <dbReference type="EMBL" id="MCY9599113.1"/>
    </source>
</evidence>
<evidence type="ECO:0000256" key="1">
    <source>
        <dbReference type="SAM" id="Phobius"/>
    </source>
</evidence>
<reference evidence="2 3" key="1">
    <citation type="submission" date="2022-05" db="EMBL/GenBank/DDBJ databases">
        <title>Genome Sequencing of Bee-Associated Microbes.</title>
        <authorList>
            <person name="Dunlap C."/>
        </authorList>
    </citation>
    <scope>NUCLEOTIDE SEQUENCE [LARGE SCALE GENOMIC DNA]</scope>
    <source>
        <strain evidence="2 3">NRRL B-23120</strain>
    </source>
</reference>
<keyword evidence="3" id="KW-1185">Reference proteome</keyword>
<dbReference type="EMBL" id="JAMDMJ010000039">
    <property type="protein sequence ID" value="MCY9599113.1"/>
    <property type="molecule type" value="Genomic_DNA"/>
</dbReference>
<comment type="caution">
    <text evidence="2">The sequence shown here is derived from an EMBL/GenBank/DDBJ whole genome shotgun (WGS) entry which is preliminary data.</text>
</comment>
<evidence type="ECO:0000313" key="3">
    <source>
        <dbReference type="Proteomes" id="UP001527202"/>
    </source>
</evidence>